<evidence type="ECO:0000313" key="2">
    <source>
        <dbReference type="EnsemblPlants" id="OPUNC05G09390.1"/>
    </source>
</evidence>
<dbReference type="HOGENOM" id="CLU_2403462_0_0_1"/>
<dbReference type="EnsemblPlants" id="OPUNC05G09390.1">
    <property type="protein sequence ID" value="OPUNC05G09390.1"/>
    <property type="gene ID" value="OPUNC05G09390"/>
</dbReference>
<organism evidence="2">
    <name type="scientific">Oryza punctata</name>
    <name type="common">Red rice</name>
    <dbReference type="NCBI Taxonomy" id="4537"/>
    <lineage>
        <taxon>Eukaryota</taxon>
        <taxon>Viridiplantae</taxon>
        <taxon>Streptophyta</taxon>
        <taxon>Embryophyta</taxon>
        <taxon>Tracheophyta</taxon>
        <taxon>Spermatophyta</taxon>
        <taxon>Magnoliopsida</taxon>
        <taxon>Liliopsida</taxon>
        <taxon>Poales</taxon>
        <taxon>Poaceae</taxon>
        <taxon>BOP clade</taxon>
        <taxon>Oryzoideae</taxon>
        <taxon>Oryzeae</taxon>
        <taxon>Oryzinae</taxon>
        <taxon>Oryza</taxon>
    </lineage>
</organism>
<sequence>MLGQGDWFFSQPPIIQPQTIGCTPPTKWRHTLVAHSPMENYASTSNQHYEHVNFSSVEVARRSVRERPPVGARRKGKKKDTGTSRNFDEEADE</sequence>
<protein>
    <submittedName>
        <fullName evidence="2">Uncharacterized protein</fullName>
    </submittedName>
</protein>
<accession>A0A0E0L0T3</accession>
<feature type="compositionally biased region" description="Basic and acidic residues" evidence="1">
    <location>
        <begin position="59"/>
        <end position="68"/>
    </location>
</feature>
<evidence type="ECO:0000256" key="1">
    <source>
        <dbReference type="SAM" id="MobiDB-lite"/>
    </source>
</evidence>
<feature type="compositionally biased region" description="Basic and acidic residues" evidence="1">
    <location>
        <begin position="79"/>
        <end position="93"/>
    </location>
</feature>
<dbReference type="Gramene" id="OPUNC05G09390.1">
    <property type="protein sequence ID" value="OPUNC05G09390.1"/>
    <property type="gene ID" value="OPUNC05G09390"/>
</dbReference>
<dbReference type="AlphaFoldDB" id="A0A0E0L0T3"/>
<feature type="region of interest" description="Disordered" evidence="1">
    <location>
        <begin position="59"/>
        <end position="93"/>
    </location>
</feature>
<keyword evidence="3" id="KW-1185">Reference proteome</keyword>
<evidence type="ECO:0000313" key="3">
    <source>
        <dbReference type="Proteomes" id="UP000026962"/>
    </source>
</evidence>
<name>A0A0E0L0T3_ORYPU</name>
<reference evidence="2" key="1">
    <citation type="submission" date="2015-04" db="UniProtKB">
        <authorList>
            <consortium name="EnsemblPlants"/>
        </authorList>
    </citation>
    <scope>IDENTIFICATION</scope>
</reference>
<dbReference type="Proteomes" id="UP000026962">
    <property type="component" value="Chromosome 5"/>
</dbReference>
<proteinExistence type="predicted"/>
<reference evidence="2" key="2">
    <citation type="submission" date="2018-05" db="EMBL/GenBank/DDBJ databases">
        <title>OpunRS2 (Oryza punctata Reference Sequence Version 2).</title>
        <authorList>
            <person name="Zhang J."/>
            <person name="Kudrna D."/>
            <person name="Lee S."/>
            <person name="Talag J."/>
            <person name="Welchert J."/>
            <person name="Wing R.A."/>
        </authorList>
    </citation>
    <scope>NUCLEOTIDE SEQUENCE [LARGE SCALE GENOMIC DNA]</scope>
</reference>